<comment type="caution">
    <text evidence="8">The sequence shown here is derived from an EMBL/GenBank/DDBJ whole genome shotgun (WGS) entry which is preliminary data.</text>
</comment>
<dbReference type="SUPFAM" id="SSF53659">
    <property type="entry name" value="Isocitrate/Isopropylmalate dehydrogenase-like"/>
    <property type="match status" value="1"/>
</dbReference>
<gene>
    <name evidence="8" type="ORF">GCM10023315_01740</name>
</gene>
<protein>
    <submittedName>
        <fullName evidence="8">Tartrate dehydrogenase</fullName>
    </submittedName>
</protein>
<dbReference type="RefSeq" id="WP_345163355.1">
    <property type="nucleotide sequence ID" value="NZ_BAABJK010000002.1"/>
</dbReference>
<evidence type="ECO:0000256" key="4">
    <source>
        <dbReference type="ARBA" id="ARBA00023002"/>
    </source>
</evidence>
<keyword evidence="4" id="KW-0560">Oxidoreductase</keyword>
<dbReference type="EMBL" id="BAABJK010000002">
    <property type="protein sequence ID" value="GAA4957948.1"/>
    <property type="molecule type" value="Genomic_DNA"/>
</dbReference>
<accession>A0ABP9GZH3</accession>
<evidence type="ECO:0000256" key="5">
    <source>
        <dbReference type="ARBA" id="ARBA00023027"/>
    </source>
</evidence>
<name>A0ABP9GZH3_9FLAO</name>
<keyword evidence="9" id="KW-1185">Reference proteome</keyword>
<dbReference type="Proteomes" id="UP001501692">
    <property type="component" value="Unassembled WGS sequence"/>
</dbReference>
<reference evidence="9" key="1">
    <citation type="journal article" date="2019" name="Int. J. Syst. Evol. Microbiol.">
        <title>The Global Catalogue of Microorganisms (GCM) 10K type strain sequencing project: providing services to taxonomists for standard genome sequencing and annotation.</title>
        <authorList>
            <consortium name="The Broad Institute Genomics Platform"/>
            <consortium name="The Broad Institute Genome Sequencing Center for Infectious Disease"/>
            <person name="Wu L."/>
            <person name="Ma J."/>
        </authorList>
    </citation>
    <scope>NUCLEOTIDE SEQUENCE [LARGE SCALE GENOMIC DNA]</scope>
    <source>
        <strain evidence="9">JCM 18287</strain>
    </source>
</reference>
<evidence type="ECO:0000259" key="7">
    <source>
        <dbReference type="SMART" id="SM01329"/>
    </source>
</evidence>
<dbReference type="InterPro" id="IPR019818">
    <property type="entry name" value="IsoCit/isopropylmalate_DH_CS"/>
</dbReference>
<comment type="cofactor">
    <cofactor evidence="2">
        <name>Mg(2+)</name>
        <dbReference type="ChEBI" id="CHEBI:18420"/>
    </cofactor>
</comment>
<comment type="cofactor">
    <cofactor evidence="1">
        <name>Mn(2+)</name>
        <dbReference type="ChEBI" id="CHEBI:29035"/>
    </cofactor>
</comment>
<dbReference type="PANTHER" id="PTHR43275">
    <property type="entry name" value="D-MALATE DEHYDROGENASE [DECARBOXYLATING]"/>
    <property type="match status" value="1"/>
</dbReference>
<dbReference type="InterPro" id="IPR024084">
    <property type="entry name" value="IsoPropMal-DH-like_dom"/>
</dbReference>
<dbReference type="InterPro" id="IPR050501">
    <property type="entry name" value="ICDH/IPMDH"/>
</dbReference>
<feature type="domain" description="Isopropylmalate dehydrogenase-like" evidence="7">
    <location>
        <begin position="6"/>
        <end position="345"/>
    </location>
</feature>
<evidence type="ECO:0000256" key="3">
    <source>
        <dbReference type="ARBA" id="ARBA00022723"/>
    </source>
</evidence>
<organism evidence="8 9">
    <name type="scientific">Algibacter aquimarinus</name>
    <dbReference type="NCBI Taxonomy" id="1136748"/>
    <lineage>
        <taxon>Bacteria</taxon>
        <taxon>Pseudomonadati</taxon>
        <taxon>Bacteroidota</taxon>
        <taxon>Flavobacteriia</taxon>
        <taxon>Flavobacteriales</taxon>
        <taxon>Flavobacteriaceae</taxon>
        <taxon>Algibacter</taxon>
    </lineage>
</organism>
<dbReference type="PROSITE" id="PS00470">
    <property type="entry name" value="IDH_IMDH"/>
    <property type="match status" value="1"/>
</dbReference>
<dbReference type="SMART" id="SM01329">
    <property type="entry name" value="Iso_dh"/>
    <property type="match status" value="1"/>
</dbReference>
<dbReference type="Gene3D" id="3.40.718.10">
    <property type="entry name" value="Isopropylmalate Dehydrogenase"/>
    <property type="match status" value="1"/>
</dbReference>
<proteinExistence type="predicted"/>
<keyword evidence="5" id="KW-0520">NAD</keyword>
<evidence type="ECO:0000256" key="1">
    <source>
        <dbReference type="ARBA" id="ARBA00001936"/>
    </source>
</evidence>
<evidence type="ECO:0000313" key="9">
    <source>
        <dbReference type="Proteomes" id="UP001501692"/>
    </source>
</evidence>
<evidence type="ECO:0000256" key="6">
    <source>
        <dbReference type="ARBA" id="ARBA00023211"/>
    </source>
</evidence>
<keyword evidence="6" id="KW-0464">Manganese</keyword>
<dbReference type="PANTHER" id="PTHR43275:SF1">
    <property type="entry name" value="D-MALATE DEHYDROGENASE [DECARBOXYLATING]"/>
    <property type="match status" value="1"/>
</dbReference>
<keyword evidence="3" id="KW-0479">Metal-binding</keyword>
<sequence length="349" mass="38390">MSKNYNIAVVPGDGIGNEIVPEGYRVLEAVAKKHNFGLNSKTFDWGAGYYLKNDKFLPDDGLETLKEFDAVYFGSVGLPAVDDTLPAKDYTFKVRTAFNQYVNYRPVRTYPGVQRPLRSEKHIDFVIVRENSEGEFVQMGGQYLPDEANGMGIDTSVFTRKGIERIAHYAFKLARTRRNKVTHITKSNTLINSLSYWDRVIKEVAQEYPDVEHQQMYIDNSTAMFVLKPEIFDVVLTTNLFGDILSDLGGAVMGSLGLGGSGNINPEKEFPSMFEPIHGSAPDIAGQNIANPYGQIWSAAIMLEHLGEVEAANNIMEAIDKSTSAGVLTVDLGGSASTSDVADAVIKNL</sequence>
<dbReference type="Pfam" id="PF00180">
    <property type="entry name" value="Iso_dh"/>
    <property type="match status" value="1"/>
</dbReference>
<evidence type="ECO:0000313" key="8">
    <source>
        <dbReference type="EMBL" id="GAA4957948.1"/>
    </source>
</evidence>
<evidence type="ECO:0000256" key="2">
    <source>
        <dbReference type="ARBA" id="ARBA00001946"/>
    </source>
</evidence>